<keyword evidence="10" id="KW-0175">Coiled coil</keyword>
<reference evidence="12 13" key="1">
    <citation type="submission" date="2012-08" db="EMBL/GenBank/DDBJ databases">
        <title>The Genome Sequence of Barnesiella intestinihominis YIT 11860.</title>
        <authorList>
            <consortium name="The Broad Institute Genome Sequencing Platform"/>
            <person name="Earl A."/>
            <person name="Ward D."/>
            <person name="Feldgarden M."/>
            <person name="Gevers D."/>
            <person name="Morotomi M."/>
            <person name="Walker B."/>
            <person name="Young S.K."/>
            <person name="Zeng Q."/>
            <person name="Gargeya S."/>
            <person name="Fitzgerald M."/>
            <person name="Haas B."/>
            <person name="Abouelleil A."/>
            <person name="Alvarado L."/>
            <person name="Arachchi H.M."/>
            <person name="Berlin A.M."/>
            <person name="Chapman S.B."/>
            <person name="Goldberg J."/>
            <person name="Griggs A."/>
            <person name="Gujja S."/>
            <person name="Hansen M."/>
            <person name="Howarth C."/>
            <person name="Imamovic A."/>
            <person name="Larimer J."/>
            <person name="McCowen C."/>
            <person name="Montmayeur A."/>
            <person name="Murphy C."/>
            <person name="Neiman D."/>
            <person name="Pearson M."/>
            <person name="Priest M."/>
            <person name="Roberts A."/>
            <person name="Saif S."/>
            <person name="Shea T."/>
            <person name="Sisk P."/>
            <person name="Sykes S."/>
            <person name="Wortman J."/>
            <person name="Nusbaum C."/>
            <person name="Birren B."/>
        </authorList>
    </citation>
    <scope>NUCLEOTIDE SEQUENCE [LARGE SCALE GENOMIC DNA]</scope>
    <source>
        <strain evidence="12 13">YIT 11860</strain>
    </source>
</reference>
<dbReference type="FunFam" id="3.40.50.300:FF:000319">
    <property type="entry name" value="DNA repair protein RecN"/>
    <property type="match status" value="1"/>
</dbReference>
<dbReference type="PATRIC" id="fig|742726.3.peg.61"/>
<dbReference type="OrthoDB" id="9806954at2"/>
<dbReference type="GO" id="GO:0009432">
    <property type="term" value="P:SOS response"/>
    <property type="evidence" value="ECO:0007669"/>
    <property type="project" value="TreeGrafter"/>
</dbReference>
<organism evidence="12 13">
    <name type="scientific">Barnesiella intestinihominis YIT 11860</name>
    <dbReference type="NCBI Taxonomy" id="742726"/>
    <lineage>
        <taxon>Bacteria</taxon>
        <taxon>Pseudomonadati</taxon>
        <taxon>Bacteroidota</taxon>
        <taxon>Bacteroidia</taxon>
        <taxon>Bacteroidales</taxon>
        <taxon>Barnesiellaceae</taxon>
        <taxon>Barnesiella</taxon>
    </lineage>
</organism>
<evidence type="ECO:0000256" key="8">
    <source>
        <dbReference type="ARBA" id="ARBA00033408"/>
    </source>
</evidence>
<dbReference type="SUPFAM" id="SSF52540">
    <property type="entry name" value="P-loop containing nucleoside triphosphate hydrolases"/>
    <property type="match status" value="2"/>
</dbReference>
<dbReference type="Gene3D" id="3.40.50.300">
    <property type="entry name" value="P-loop containing nucleotide triphosphate hydrolases"/>
    <property type="match status" value="2"/>
</dbReference>
<dbReference type="PIRSF" id="PIRSF003128">
    <property type="entry name" value="RecN"/>
    <property type="match status" value="1"/>
</dbReference>
<keyword evidence="4" id="KW-0547">Nucleotide-binding</keyword>
<dbReference type="GO" id="GO:0043590">
    <property type="term" value="C:bacterial nucleoid"/>
    <property type="evidence" value="ECO:0007669"/>
    <property type="project" value="TreeGrafter"/>
</dbReference>
<gene>
    <name evidence="12" type="ORF">HMPREF9448_00064</name>
</gene>
<dbReference type="HOGENOM" id="CLU_018297_3_1_10"/>
<protein>
    <recommendedName>
        <fullName evidence="3 9">DNA repair protein RecN</fullName>
    </recommendedName>
    <alternativeName>
        <fullName evidence="8 9">Recombination protein N</fullName>
    </alternativeName>
</protein>
<dbReference type="eggNOG" id="COG0497">
    <property type="taxonomic scope" value="Bacteria"/>
</dbReference>
<evidence type="ECO:0000256" key="3">
    <source>
        <dbReference type="ARBA" id="ARBA00021315"/>
    </source>
</evidence>
<dbReference type="CDD" id="cd03241">
    <property type="entry name" value="ABC_RecN"/>
    <property type="match status" value="2"/>
</dbReference>
<keyword evidence="6" id="KW-0067">ATP-binding</keyword>
<keyword evidence="5 9" id="KW-0227">DNA damage</keyword>
<comment type="function">
    <text evidence="1 9">May be involved in recombinational repair of damaged DNA.</text>
</comment>
<evidence type="ECO:0000256" key="5">
    <source>
        <dbReference type="ARBA" id="ARBA00022763"/>
    </source>
</evidence>
<comment type="caution">
    <text evidence="12">The sequence shown here is derived from an EMBL/GenBank/DDBJ whole genome shotgun (WGS) entry which is preliminary data.</text>
</comment>
<dbReference type="NCBIfam" id="TIGR00634">
    <property type="entry name" value="recN"/>
    <property type="match status" value="1"/>
</dbReference>
<dbReference type="RefSeq" id="WP_008860698.1">
    <property type="nucleotide sequence ID" value="NZ_CAXSYG010000002.1"/>
</dbReference>
<evidence type="ECO:0000313" key="12">
    <source>
        <dbReference type="EMBL" id="EJZ65894.1"/>
    </source>
</evidence>
<evidence type="ECO:0000313" key="13">
    <source>
        <dbReference type="Proteomes" id="UP000006044"/>
    </source>
</evidence>
<dbReference type="PANTHER" id="PTHR11059:SF0">
    <property type="entry name" value="DNA REPAIR PROTEIN RECN"/>
    <property type="match status" value="1"/>
</dbReference>
<evidence type="ECO:0000256" key="7">
    <source>
        <dbReference type="ARBA" id="ARBA00023204"/>
    </source>
</evidence>
<evidence type="ECO:0000256" key="1">
    <source>
        <dbReference type="ARBA" id="ARBA00003618"/>
    </source>
</evidence>
<dbReference type="GO" id="GO:0006281">
    <property type="term" value="P:DNA repair"/>
    <property type="evidence" value="ECO:0007669"/>
    <property type="project" value="UniProtKB-KW"/>
</dbReference>
<feature type="coiled-coil region" evidence="10">
    <location>
        <begin position="329"/>
        <end position="363"/>
    </location>
</feature>
<keyword evidence="13" id="KW-1185">Reference proteome</keyword>
<evidence type="ECO:0000256" key="10">
    <source>
        <dbReference type="SAM" id="Coils"/>
    </source>
</evidence>
<dbReference type="NCBIfam" id="NF008121">
    <property type="entry name" value="PRK10869.1"/>
    <property type="match status" value="1"/>
</dbReference>
<evidence type="ECO:0000256" key="2">
    <source>
        <dbReference type="ARBA" id="ARBA00009441"/>
    </source>
</evidence>
<dbReference type="GeneID" id="77847439"/>
<dbReference type="EMBL" id="ADLE01000001">
    <property type="protein sequence ID" value="EJZ65894.1"/>
    <property type="molecule type" value="Genomic_DNA"/>
</dbReference>
<dbReference type="Pfam" id="PF02463">
    <property type="entry name" value="SMC_N"/>
    <property type="match status" value="1"/>
</dbReference>
<evidence type="ECO:0000256" key="4">
    <source>
        <dbReference type="ARBA" id="ARBA00022741"/>
    </source>
</evidence>
<feature type="domain" description="RecF/RecN/SMC N-terminal" evidence="11">
    <location>
        <begin position="1"/>
        <end position="512"/>
    </location>
</feature>
<dbReference type="InterPro" id="IPR003395">
    <property type="entry name" value="RecF/RecN/SMC_N"/>
</dbReference>
<sequence length="560" mass="63609">MIKKLSIRNYTLIDELNIEFNSGFSVITGETGAGKSIILGALSLILGQRADLKSLKRTDEKSVIEGLFDISSYHLQSFFEENELDYDAKECILRREILPSGKSRAFINDTPVSVTQLKSLGEQLIDIHSQHQNLLLADSHFQLRVVDTMAGNFSLLSDYQREYRLWRELLREYARLQNENRLGREEEDYLRYQLSQLEEAQLKEGEQEELEVEQQTLQHAEEIKGELAAIQGYLHGEETGVVPLLNAALSKMKSLSRLYPEIDELVGRIESDYIDLKDIASSVDHSQDSLSVDPDRLSWVENRLDIYYSLQQKHRVSTTVELLALRDSFADKLTRIENYDEELSELRRKIEVQERRVSELVGKLSSERRKAADQISRTLTERVKPLGMPNLRFEIEISPRQQYDENGGDIIRFLFSANKNQPLQSVSEVASGGEISRLMLSLKALIAHAMALPSIVFDEVDTGVSGEIADKMAGIMREMAECMQVISITHLPQVASLGQTHYRVYKSDTETSTATHLIKLSEKERIEEIARMLSGSSLTAAALDNARELLKRNDLKDGKK</sequence>
<comment type="similarity">
    <text evidence="2 9">Belongs to the RecN family.</text>
</comment>
<proteinExistence type="inferred from homology"/>
<dbReference type="GO" id="GO:0006310">
    <property type="term" value="P:DNA recombination"/>
    <property type="evidence" value="ECO:0007669"/>
    <property type="project" value="InterPro"/>
</dbReference>
<dbReference type="GO" id="GO:0005524">
    <property type="term" value="F:ATP binding"/>
    <property type="evidence" value="ECO:0007669"/>
    <property type="project" value="UniProtKB-KW"/>
</dbReference>
<dbReference type="InterPro" id="IPR004604">
    <property type="entry name" value="DNA_recomb/repair_RecN"/>
</dbReference>
<name>K0XDG5_9BACT</name>
<accession>K0XDG5</accession>
<evidence type="ECO:0000256" key="9">
    <source>
        <dbReference type="PIRNR" id="PIRNR003128"/>
    </source>
</evidence>
<dbReference type="InterPro" id="IPR027417">
    <property type="entry name" value="P-loop_NTPase"/>
</dbReference>
<evidence type="ECO:0000259" key="11">
    <source>
        <dbReference type="Pfam" id="PF02463"/>
    </source>
</evidence>
<dbReference type="AlphaFoldDB" id="K0XDG5"/>
<evidence type="ECO:0000256" key="6">
    <source>
        <dbReference type="ARBA" id="ARBA00022840"/>
    </source>
</evidence>
<dbReference type="PANTHER" id="PTHR11059">
    <property type="entry name" value="DNA REPAIR PROTEIN RECN"/>
    <property type="match status" value="1"/>
</dbReference>
<keyword evidence="7 9" id="KW-0234">DNA repair</keyword>
<dbReference type="STRING" id="742726.HMPREF9448_00064"/>
<dbReference type="Proteomes" id="UP000006044">
    <property type="component" value="Unassembled WGS sequence"/>
</dbReference>